<protein>
    <recommendedName>
        <fullName evidence="6">S1 motif domain-containing protein</fullName>
    </recommendedName>
</protein>
<dbReference type="PANTHER" id="PTHR10724">
    <property type="entry name" value="30S RIBOSOMAL PROTEIN S1"/>
    <property type="match status" value="1"/>
</dbReference>
<gene>
    <name evidence="7" type="ORF">EAUS1353_LOCUS2427</name>
</gene>
<feature type="domain" description="S1 motif" evidence="6">
    <location>
        <begin position="87"/>
        <end position="157"/>
    </location>
</feature>
<sequence length="375" mass="39757">MAAAQTVTREDATAAAATAASGGGAGTAGKRNLKSMSKFERMRVKFGTREKSSAGEGAGAGAGEEVGFSYDDLESGIQEYDKSTSLGQRVVGTVVLLDKSGTFVDISAKSSALLPDSELSICEVGGGAAGVVEVGEQREFEIISSEDSNGMVKLSLRRVEMKQCWNRLAQLQTEDATVFALVESVNRGGAMCKVENLRAFIPGSHLSMLADEQLIGTTLPVKFIEVDPEKGRVVLSQRRAAVQTQMNDVVVGQVVTGVVRSIKPFGIFVDLNGLSALLHISQISHDRVEDPAAVVQNGQSIKCMVISADAEKGRISLSTKTLEPQPGDMLKDSQSVFDSADEMAARYHQRLEEERKAAAAVAEDIVSSLDVAGLE</sequence>
<dbReference type="GO" id="GO:0006412">
    <property type="term" value="P:translation"/>
    <property type="evidence" value="ECO:0007669"/>
    <property type="project" value="TreeGrafter"/>
</dbReference>
<feature type="domain" description="S1 motif" evidence="6">
    <location>
        <begin position="175"/>
        <end position="238"/>
    </location>
</feature>
<comment type="function">
    <text evidence="4">Associates with the EF-Tu.GDP complex and induces the exchange of GDP to GTP. It remains bound to the aminoacyl-tRNA.EF-Tu.GTP complex up to the GTP hydrolysis stage on the ribosome.</text>
</comment>
<reference evidence="7" key="1">
    <citation type="submission" date="2021-01" db="EMBL/GenBank/DDBJ databases">
        <authorList>
            <person name="Corre E."/>
            <person name="Pelletier E."/>
            <person name="Niang G."/>
            <person name="Scheremetjew M."/>
            <person name="Finn R."/>
            <person name="Kale V."/>
            <person name="Holt S."/>
            <person name="Cochrane G."/>
            <person name="Meng A."/>
            <person name="Brown T."/>
            <person name="Cohen L."/>
        </authorList>
    </citation>
    <scope>NUCLEOTIDE SEQUENCE</scope>
    <source>
        <strain evidence="7">CCMP3124</strain>
    </source>
</reference>
<dbReference type="Pfam" id="PF00575">
    <property type="entry name" value="S1"/>
    <property type="match status" value="2"/>
</dbReference>
<dbReference type="SUPFAM" id="SSF50249">
    <property type="entry name" value="Nucleic acid-binding proteins"/>
    <property type="match status" value="3"/>
</dbReference>
<dbReference type="Gene3D" id="2.40.50.140">
    <property type="entry name" value="Nucleic acid-binding proteins"/>
    <property type="match status" value="3"/>
</dbReference>
<feature type="region of interest" description="Disordered" evidence="5">
    <location>
        <begin position="1"/>
        <end position="36"/>
    </location>
</feature>
<dbReference type="GO" id="GO:0005737">
    <property type="term" value="C:cytoplasm"/>
    <property type="evidence" value="ECO:0007669"/>
    <property type="project" value="UniProtKB-ARBA"/>
</dbReference>
<dbReference type="SMART" id="SM00316">
    <property type="entry name" value="S1"/>
    <property type="match status" value="3"/>
</dbReference>
<keyword evidence="3" id="KW-0687">Ribonucleoprotein</keyword>
<dbReference type="CDD" id="cd04465">
    <property type="entry name" value="S1_RPS1_repeat_ec2_hs2"/>
    <property type="match status" value="1"/>
</dbReference>
<dbReference type="PROSITE" id="PS50126">
    <property type="entry name" value="S1"/>
    <property type="match status" value="3"/>
</dbReference>
<dbReference type="InterPro" id="IPR012340">
    <property type="entry name" value="NA-bd_OB-fold"/>
</dbReference>
<dbReference type="InterPro" id="IPR050437">
    <property type="entry name" value="Ribos_protein_bS1-like"/>
</dbReference>
<feature type="domain" description="S1 motif" evidence="6">
    <location>
        <begin position="252"/>
        <end position="320"/>
    </location>
</feature>
<organism evidence="7">
    <name type="scientific">Erythrolobus australicus</name>
    <dbReference type="NCBI Taxonomy" id="1077150"/>
    <lineage>
        <taxon>Eukaryota</taxon>
        <taxon>Rhodophyta</taxon>
        <taxon>Bangiophyceae</taxon>
        <taxon>Porphyridiales</taxon>
        <taxon>Porphyridiaceae</taxon>
        <taxon>Erythrolobus</taxon>
    </lineage>
</organism>
<evidence type="ECO:0000256" key="5">
    <source>
        <dbReference type="SAM" id="MobiDB-lite"/>
    </source>
</evidence>
<evidence type="ECO:0000256" key="2">
    <source>
        <dbReference type="ARBA" id="ARBA00022980"/>
    </source>
</evidence>
<dbReference type="FunFam" id="2.40.50.140:FF:000051">
    <property type="entry name" value="RNA-binding transcriptional accessory protein"/>
    <property type="match status" value="1"/>
</dbReference>
<comment type="similarity">
    <text evidence="1">Belongs to the bacterial ribosomal protein bS1 family.</text>
</comment>
<proteinExistence type="inferred from homology"/>
<dbReference type="GO" id="GO:0003729">
    <property type="term" value="F:mRNA binding"/>
    <property type="evidence" value="ECO:0007669"/>
    <property type="project" value="UniProtKB-ARBA"/>
</dbReference>
<evidence type="ECO:0000313" key="7">
    <source>
        <dbReference type="EMBL" id="CAD9240688.1"/>
    </source>
</evidence>
<dbReference type="GO" id="GO:1990904">
    <property type="term" value="C:ribonucleoprotein complex"/>
    <property type="evidence" value="ECO:0007669"/>
    <property type="project" value="UniProtKB-KW"/>
</dbReference>
<dbReference type="PANTHER" id="PTHR10724:SF7">
    <property type="entry name" value="SMALL RIBOSOMAL SUBUNIT PROTEIN BS1C"/>
    <property type="match status" value="1"/>
</dbReference>
<accession>A0A7S1TLV1</accession>
<dbReference type="InterPro" id="IPR003029">
    <property type="entry name" value="S1_domain"/>
</dbReference>
<dbReference type="GO" id="GO:0005840">
    <property type="term" value="C:ribosome"/>
    <property type="evidence" value="ECO:0007669"/>
    <property type="project" value="UniProtKB-KW"/>
</dbReference>
<evidence type="ECO:0000256" key="4">
    <source>
        <dbReference type="ARBA" id="ARBA00025453"/>
    </source>
</evidence>
<keyword evidence="2" id="KW-0689">Ribosomal protein</keyword>
<dbReference type="AlphaFoldDB" id="A0A7S1TLV1"/>
<evidence type="ECO:0000259" key="6">
    <source>
        <dbReference type="PROSITE" id="PS50126"/>
    </source>
</evidence>
<name>A0A7S1TLV1_9RHOD</name>
<evidence type="ECO:0000256" key="1">
    <source>
        <dbReference type="ARBA" id="ARBA00006767"/>
    </source>
</evidence>
<evidence type="ECO:0000256" key="3">
    <source>
        <dbReference type="ARBA" id="ARBA00023274"/>
    </source>
</evidence>
<dbReference type="GO" id="GO:0003735">
    <property type="term" value="F:structural constituent of ribosome"/>
    <property type="evidence" value="ECO:0007669"/>
    <property type="project" value="TreeGrafter"/>
</dbReference>
<dbReference type="EMBL" id="HBGI01003707">
    <property type="protein sequence ID" value="CAD9240688.1"/>
    <property type="molecule type" value="Transcribed_RNA"/>
</dbReference>